<dbReference type="EMBL" id="QHKS01000034">
    <property type="protein sequence ID" value="RDJ98460.1"/>
    <property type="molecule type" value="Genomic_DNA"/>
</dbReference>
<keyword evidence="3" id="KW-1185">Reference proteome</keyword>
<gene>
    <name evidence="2" type="ORF">DLM46_33430</name>
</gene>
<comment type="caution">
    <text evidence="2">The sequence shown here is derived from an EMBL/GenBank/DDBJ whole genome shotgun (WGS) entry which is preliminary data.</text>
</comment>
<reference evidence="3" key="1">
    <citation type="submission" date="2018-05" db="EMBL/GenBank/DDBJ databases">
        <authorList>
            <person name="Feng T."/>
        </authorList>
    </citation>
    <scope>NUCLEOTIDE SEQUENCE [LARGE SCALE GENOMIC DNA]</scope>
    <source>
        <strain evidence="3">S27</strain>
    </source>
</reference>
<sequence length="296" mass="32435">MPGKEDTLVLHATVTKYSNLVTDIDIMRSVGFDGVELSSSKMESYLGAGYSSGDLKQLLADVYVPGMGFLIDIERQGEDAEALWSRAREIFCLAATAGAKGVQVLTGPVNVQAVIEWSSSGRTDLYAGVLGYPEDEQIAITAKNLAVLADMAQEAGLLLYLETLSWSPVNGLEKSLRLIERAGRSNVKVVIDYWHCYTSGVTPEDVARLDKDLIYGVHVCDSLRFDGGIPDESVLRDVPTGAGVLNLQEWTDAVKATGYKGWWSCELFCKRQQQQNGYLVARELKSLMETLVRPAE</sequence>
<dbReference type="GO" id="GO:0016853">
    <property type="term" value="F:isomerase activity"/>
    <property type="evidence" value="ECO:0007669"/>
    <property type="project" value="UniProtKB-KW"/>
</dbReference>
<keyword evidence="2" id="KW-0413">Isomerase</keyword>
<dbReference type="Pfam" id="PF01261">
    <property type="entry name" value="AP_endonuc_2"/>
    <property type="match status" value="1"/>
</dbReference>
<dbReference type="Gene3D" id="3.20.20.150">
    <property type="entry name" value="Divalent-metal-dependent TIM barrel enzymes"/>
    <property type="match status" value="1"/>
</dbReference>
<dbReference type="InterPro" id="IPR050312">
    <property type="entry name" value="IolE/XylAMocC-like"/>
</dbReference>
<evidence type="ECO:0000259" key="1">
    <source>
        <dbReference type="Pfam" id="PF01261"/>
    </source>
</evidence>
<evidence type="ECO:0000313" key="2">
    <source>
        <dbReference type="EMBL" id="RDJ98460.1"/>
    </source>
</evidence>
<dbReference type="PANTHER" id="PTHR12110:SF21">
    <property type="entry name" value="XYLOSE ISOMERASE-LIKE TIM BARREL DOMAIN-CONTAINING PROTEIN"/>
    <property type="match status" value="1"/>
</dbReference>
<dbReference type="InterPro" id="IPR036237">
    <property type="entry name" value="Xyl_isomerase-like_sf"/>
</dbReference>
<evidence type="ECO:0000313" key="3">
    <source>
        <dbReference type="Proteomes" id="UP000254875"/>
    </source>
</evidence>
<feature type="domain" description="Xylose isomerase-like TIM barrel" evidence="1">
    <location>
        <begin position="25"/>
        <end position="280"/>
    </location>
</feature>
<dbReference type="PANTHER" id="PTHR12110">
    <property type="entry name" value="HYDROXYPYRUVATE ISOMERASE"/>
    <property type="match status" value="1"/>
</dbReference>
<name>A0A370MYL0_9BURK</name>
<dbReference type="OrthoDB" id="9780241at2"/>
<dbReference type="InterPro" id="IPR013022">
    <property type="entry name" value="Xyl_isomerase-like_TIM-brl"/>
</dbReference>
<dbReference type="Proteomes" id="UP000254875">
    <property type="component" value="Unassembled WGS sequence"/>
</dbReference>
<dbReference type="SUPFAM" id="SSF51658">
    <property type="entry name" value="Xylose isomerase-like"/>
    <property type="match status" value="1"/>
</dbReference>
<protein>
    <submittedName>
        <fullName evidence="2">Sugar phosphate isomerase/epimerase</fullName>
    </submittedName>
</protein>
<organism evidence="2 3">
    <name type="scientific">Paraburkholderia lacunae</name>
    <dbReference type="NCBI Taxonomy" id="2211104"/>
    <lineage>
        <taxon>Bacteria</taxon>
        <taxon>Pseudomonadati</taxon>
        <taxon>Pseudomonadota</taxon>
        <taxon>Betaproteobacteria</taxon>
        <taxon>Burkholderiales</taxon>
        <taxon>Burkholderiaceae</taxon>
        <taxon>Paraburkholderia</taxon>
    </lineage>
</organism>
<dbReference type="AlphaFoldDB" id="A0A370MYL0"/>
<accession>A0A370MYL0</accession>
<proteinExistence type="predicted"/>